<organism evidence="2 3">
    <name type="scientific">Rhizopus delemar (strain RA 99-880 / ATCC MYA-4621 / FGSC 9543 / NRRL 43880)</name>
    <name type="common">Mucormycosis agent</name>
    <name type="synonym">Rhizopus arrhizus var. delemar</name>
    <dbReference type="NCBI Taxonomy" id="246409"/>
    <lineage>
        <taxon>Eukaryota</taxon>
        <taxon>Fungi</taxon>
        <taxon>Fungi incertae sedis</taxon>
        <taxon>Mucoromycota</taxon>
        <taxon>Mucoromycotina</taxon>
        <taxon>Mucoromycetes</taxon>
        <taxon>Mucorales</taxon>
        <taxon>Mucorineae</taxon>
        <taxon>Rhizopodaceae</taxon>
        <taxon>Rhizopus</taxon>
    </lineage>
</organism>
<sequence length="352" mass="39362">MSIAERFKLPGIALLLDQEKAYDRVHPQYLKACLERFGFPSTLVTSILSLFFGTSLCINVNGFLTTSIQQARGLRQGDPLSPLLFNLAIEPFLRSIWSSSLISGFTFPRSIQLGLSNLARSSPPVKALAYANDVLVFLKGPTELQVLLQLVSLYGRASNAKLNRHKTLAVSLSGEEQLEWRTMLNANRILQWHDNKDPTAAIYLGYPLTSSTQQMPNYLDSIITKVKRHADILAQRGLSIQGRSVVANSLLLSRIWHSIRILCPPQSFFQRIRSIIIKFLRCKNFPSVKFQDCRRPRYAALSPSVAMAYPGAPIDAPGFDSGIICYSSYAILYLCTDLLAFSDSAFTFFRKA</sequence>
<dbReference type="PROSITE" id="PS50878">
    <property type="entry name" value="RT_POL"/>
    <property type="match status" value="1"/>
</dbReference>
<dbReference type="RefSeq" id="XP_067511267.1">
    <property type="nucleotide sequence ID" value="XM_067655166.1"/>
</dbReference>
<reference evidence="2 3" key="1">
    <citation type="journal article" date="2009" name="PLoS Genet.">
        <title>Genomic analysis of the basal lineage fungus Rhizopus oryzae reveals a whole-genome duplication.</title>
        <authorList>
            <person name="Ma L.-J."/>
            <person name="Ibrahim A.S."/>
            <person name="Skory C."/>
            <person name="Grabherr M.G."/>
            <person name="Burger G."/>
            <person name="Butler M."/>
            <person name="Elias M."/>
            <person name="Idnurm A."/>
            <person name="Lang B.F."/>
            <person name="Sone T."/>
            <person name="Abe A."/>
            <person name="Calvo S.E."/>
            <person name="Corrochano L.M."/>
            <person name="Engels R."/>
            <person name="Fu J."/>
            <person name="Hansberg W."/>
            <person name="Kim J.-M."/>
            <person name="Kodira C.D."/>
            <person name="Koehrsen M.J."/>
            <person name="Liu B."/>
            <person name="Miranda-Saavedra D."/>
            <person name="O'Leary S."/>
            <person name="Ortiz-Castellanos L."/>
            <person name="Poulter R."/>
            <person name="Rodriguez-Romero J."/>
            <person name="Ruiz-Herrera J."/>
            <person name="Shen Y.-Q."/>
            <person name="Zeng Q."/>
            <person name="Galagan J."/>
            <person name="Birren B.W."/>
            <person name="Cuomo C.A."/>
            <person name="Wickes B.L."/>
        </authorList>
    </citation>
    <scope>NUCLEOTIDE SEQUENCE [LARGE SCALE GENOMIC DNA]</scope>
    <source>
        <strain evidence="3">RA 99-880 / ATCC MYA-4621 / FGSC 9543 / NRRL 43880</strain>
    </source>
</reference>
<evidence type="ECO:0000313" key="2">
    <source>
        <dbReference type="EMBL" id="EIE75871.1"/>
    </source>
</evidence>
<dbReference type="InterPro" id="IPR000477">
    <property type="entry name" value="RT_dom"/>
</dbReference>
<dbReference type="AlphaFoldDB" id="I1BI41"/>
<dbReference type="Pfam" id="PF00078">
    <property type="entry name" value="RVT_1"/>
    <property type="match status" value="1"/>
</dbReference>
<dbReference type="OMA" id="FIMCIEM"/>
<dbReference type="eggNOG" id="KOG1075">
    <property type="taxonomic scope" value="Eukaryota"/>
</dbReference>
<dbReference type="OrthoDB" id="2417874at2759"/>
<name>I1BI41_RHIO9</name>
<dbReference type="EMBL" id="CH476732">
    <property type="protein sequence ID" value="EIE75871.1"/>
    <property type="molecule type" value="Genomic_DNA"/>
</dbReference>
<accession>I1BI41</accession>
<evidence type="ECO:0000259" key="1">
    <source>
        <dbReference type="PROSITE" id="PS50878"/>
    </source>
</evidence>
<dbReference type="STRING" id="246409.I1BI41"/>
<dbReference type="VEuPathDB" id="FungiDB:RO3G_00575"/>
<evidence type="ECO:0000313" key="3">
    <source>
        <dbReference type="Proteomes" id="UP000009138"/>
    </source>
</evidence>
<dbReference type="SUPFAM" id="SSF56672">
    <property type="entry name" value="DNA/RNA polymerases"/>
    <property type="match status" value="1"/>
</dbReference>
<dbReference type="Proteomes" id="UP000009138">
    <property type="component" value="Unassembled WGS sequence"/>
</dbReference>
<feature type="domain" description="Reverse transcriptase" evidence="1">
    <location>
        <begin position="1"/>
        <end position="208"/>
    </location>
</feature>
<gene>
    <name evidence="2" type="ORF">RO3G_00575</name>
</gene>
<dbReference type="InterPro" id="IPR043502">
    <property type="entry name" value="DNA/RNA_pol_sf"/>
</dbReference>
<dbReference type="PANTHER" id="PTHR19446">
    <property type="entry name" value="REVERSE TRANSCRIPTASES"/>
    <property type="match status" value="1"/>
</dbReference>
<dbReference type="GeneID" id="93607547"/>
<proteinExistence type="predicted"/>
<keyword evidence="3" id="KW-1185">Reference proteome</keyword>
<dbReference type="InParanoid" id="I1BI41"/>
<protein>
    <recommendedName>
        <fullName evidence="1">Reverse transcriptase domain-containing protein</fullName>
    </recommendedName>
</protein>